<evidence type="ECO:0000313" key="2">
    <source>
        <dbReference type="EMBL" id="ACR70039.1"/>
    </source>
</evidence>
<dbReference type="KEGG" id="eic:NT01EI_2878"/>
<dbReference type="EMBL" id="CP001600">
    <property type="protein sequence ID" value="ACR70039.1"/>
    <property type="molecule type" value="Genomic_DNA"/>
</dbReference>
<feature type="region of interest" description="Disordered" evidence="1">
    <location>
        <begin position="23"/>
        <end position="42"/>
    </location>
</feature>
<evidence type="ECO:0000256" key="1">
    <source>
        <dbReference type="SAM" id="MobiDB-lite"/>
    </source>
</evidence>
<dbReference type="AlphaFoldDB" id="C5BG76"/>
<proteinExistence type="predicted"/>
<reference evidence="2 3" key="2">
    <citation type="journal article" date="2012" name="J. Bacteriol.">
        <title>Genome Sequence of Edwardsiella ictaluri 93-146, a Strain Associated with a Natural Channel Catfish Outbreak of Enteric Septicemia of Catfish.</title>
        <authorList>
            <person name="Williams M.L."/>
            <person name="Gillaspy A.F."/>
            <person name="Dyer D.W."/>
            <person name="Thune R.L."/>
            <person name="Waldbieser G.C."/>
            <person name="Schuster S.C."/>
            <person name="Gipson J."/>
            <person name="Zaitshik J."/>
            <person name="Landry C."/>
            <person name="Banes M.M."/>
            <person name="Lawrence M.L."/>
        </authorList>
    </citation>
    <scope>NUCLEOTIDE SEQUENCE [LARGE SCALE GENOMIC DNA]</scope>
    <source>
        <strain evidence="2 3">93-146</strain>
    </source>
</reference>
<accession>C5BG76</accession>
<dbReference type="Proteomes" id="UP000001485">
    <property type="component" value="Chromosome"/>
</dbReference>
<protein>
    <submittedName>
        <fullName evidence="2">Uncharacterized protein</fullName>
    </submittedName>
</protein>
<gene>
    <name evidence="2" type="ordered locus">NT01EI_2878</name>
</gene>
<organism evidence="2 3">
    <name type="scientific">Edwardsiella ictaluri (strain 93-146)</name>
    <dbReference type="NCBI Taxonomy" id="634503"/>
    <lineage>
        <taxon>Bacteria</taxon>
        <taxon>Pseudomonadati</taxon>
        <taxon>Pseudomonadota</taxon>
        <taxon>Gammaproteobacteria</taxon>
        <taxon>Enterobacterales</taxon>
        <taxon>Hafniaceae</taxon>
        <taxon>Edwardsiella</taxon>
    </lineage>
</organism>
<sequence>MSIELQPGRKGKKKPESSLIQVANFGQHQGKRCNQDDTFRVI</sequence>
<reference evidence="3" key="1">
    <citation type="submission" date="2009-03" db="EMBL/GenBank/DDBJ databases">
        <title>Complete genome sequence of Edwardsiella ictaluri 93-146.</title>
        <authorList>
            <person name="Williams M.L."/>
            <person name="Gillaspy A.F."/>
            <person name="Dyer D.W."/>
            <person name="Thune R.L."/>
            <person name="Waldbieser G.C."/>
            <person name="Schuster S.C."/>
            <person name="Gipson J."/>
            <person name="Zaitshik J."/>
            <person name="Landry C."/>
            <person name="Lawrence M.L."/>
        </authorList>
    </citation>
    <scope>NUCLEOTIDE SEQUENCE [LARGE SCALE GENOMIC DNA]</scope>
    <source>
        <strain evidence="3">93-146</strain>
    </source>
</reference>
<name>C5BG76_EDWI9</name>
<dbReference type="HOGENOM" id="CLU_3250698_0_0_6"/>
<feature type="compositionally biased region" description="Basic and acidic residues" evidence="1">
    <location>
        <begin position="33"/>
        <end position="42"/>
    </location>
</feature>
<evidence type="ECO:0000313" key="3">
    <source>
        <dbReference type="Proteomes" id="UP000001485"/>
    </source>
</evidence>